<dbReference type="EMBL" id="BAET01000006">
    <property type="protein sequence ID" value="GAB54517.1"/>
    <property type="molecule type" value="Genomic_DNA"/>
</dbReference>
<dbReference type="Gene3D" id="3.50.50.60">
    <property type="entry name" value="FAD/NAD(P)-binding domain"/>
    <property type="match status" value="2"/>
</dbReference>
<accession>H5T876</accession>
<organism evidence="2 3">
    <name type="scientific">Glaciecola punicea ACAM 611</name>
    <dbReference type="NCBI Taxonomy" id="1121923"/>
    <lineage>
        <taxon>Bacteria</taxon>
        <taxon>Pseudomonadati</taxon>
        <taxon>Pseudomonadota</taxon>
        <taxon>Gammaproteobacteria</taxon>
        <taxon>Alteromonadales</taxon>
        <taxon>Alteromonadaceae</taxon>
        <taxon>Glaciecola</taxon>
    </lineage>
</organism>
<proteinExistence type="predicted"/>
<dbReference type="PANTHER" id="PTHR47469">
    <property type="entry name" value="MONOOXYGENASE-LIKE"/>
    <property type="match status" value="1"/>
</dbReference>
<dbReference type="RefSeq" id="WP_006002832.1">
    <property type="nucleotide sequence ID" value="NZ_BAET01000006.1"/>
</dbReference>
<dbReference type="Pfam" id="PF22607">
    <property type="entry name" value="FAD_binding-like"/>
    <property type="match status" value="1"/>
</dbReference>
<dbReference type="eggNOG" id="COG0654">
    <property type="taxonomic scope" value="Bacteria"/>
</dbReference>
<dbReference type="SUPFAM" id="SSF51905">
    <property type="entry name" value="FAD/NAD(P)-binding domain"/>
    <property type="match status" value="1"/>
</dbReference>
<dbReference type="NCBIfam" id="NF005566">
    <property type="entry name" value="PRK07236.1"/>
    <property type="match status" value="1"/>
</dbReference>
<evidence type="ECO:0000313" key="3">
    <source>
        <dbReference type="Proteomes" id="UP000053586"/>
    </source>
</evidence>
<dbReference type="PANTHER" id="PTHR47469:SF2">
    <property type="entry name" value="OS06G0597600 PROTEIN"/>
    <property type="match status" value="1"/>
</dbReference>
<sequence>MHVHTANFRKKALVIGGSLGGLFTANILKNIGWDVDIYERSAADLDSRGGGMVLQPDVVNVFKEVGASIKGGLGVSSKDRVVFDPKGDVLQRDRAPQTQTSWRLIYSNMREHFGDKHYHQGKTLVNIIQQEDSVNALFDDGSEVNADILIGADGGNSTVRKLVSPTSKTQYAGYVAYRGLIKEKDMPQDAKELLGDFGFASNTRSHILGYLVPGDNNSSEEGSRYYNWVWYRAVEEINELPDLMTDKAGKRREYAIPPGMLAPKWRTKVYQDANALLPCAFKAAVLATEEPFAQAIVDLTSEKMVYTNVLLLGDAAFIPRPHTAASSAKAAANALALGGALAQVTSYDELKSALDKWEKPQLSLGNYLYQQGSRAGSYLIFGK</sequence>
<dbReference type="STRING" id="56804.BAE46_12925"/>
<protein>
    <recommendedName>
        <fullName evidence="1">2,6-dihydroxypyridine 3-monooxygenase substrate binding domain-containing protein</fullName>
    </recommendedName>
</protein>
<dbReference type="AlphaFoldDB" id="H5T876"/>
<feature type="domain" description="2,6-dihydroxypyridine 3-monooxygenase substrate binding" evidence="1">
    <location>
        <begin position="171"/>
        <end position="298"/>
    </location>
</feature>
<dbReference type="Proteomes" id="UP000053586">
    <property type="component" value="Unassembled WGS sequence"/>
</dbReference>
<dbReference type="InterPro" id="IPR053212">
    <property type="entry name" value="DHP_3-monooxygenase"/>
</dbReference>
<comment type="caution">
    <text evidence="2">The sequence shown here is derived from an EMBL/GenBank/DDBJ whole genome shotgun (WGS) entry which is preliminary data.</text>
</comment>
<keyword evidence="3" id="KW-1185">Reference proteome</keyword>
<evidence type="ECO:0000259" key="1">
    <source>
        <dbReference type="Pfam" id="PF22607"/>
    </source>
</evidence>
<reference evidence="2 3" key="1">
    <citation type="journal article" date="2012" name="J. Bacteriol.">
        <title>Genome sequence of proteorhodopsin-containing sea ice bacterium Glaciecola punicea ACAM 611T.</title>
        <authorList>
            <person name="Qin Q.-L."/>
            <person name="Xie B.-B."/>
            <person name="Shu Y.-L."/>
            <person name="Rong J.-C."/>
            <person name="Zhao D.-L."/>
            <person name="Zhang X.-Y."/>
            <person name="Chen X.-L."/>
            <person name="Zhou B.-C."/>
            <person name="Zhanga Y.-Z."/>
        </authorList>
    </citation>
    <scope>NUCLEOTIDE SEQUENCE [LARGE SCALE GENOMIC DNA]</scope>
    <source>
        <strain evidence="2 3">ACAM 611</strain>
    </source>
</reference>
<dbReference type="OrthoDB" id="9782160at2"/>
<dbReference type="PRINTS" id="PR00420">
    <property type="entry name" value="RNGMNOXGNASE"/>
</dbReference>
<dbReference type="InterPro" id="IPR054707">
    <property type="entry name" value="DhpH_subs-bd"/>
</dbReference>
<gene>
    <name evidence="2" type="ORF">GPUN_0370</name>
</gene>
<name>H5T876_9ALTE</name>
<dbReference type="InterPro" id="IPR036188">
    <property type="entry name" value="FAD/NAD-bd_sf"/>
</dbReference>
<dbReference type="SUPFAM" id="SSF54373">
    <property type="entry name" value="FAD-linked reductases, C-terminal domain"/>
    <property type="match status" value="1"/>
</dbReference>
<reference evidence="2 3" key="2">
    <citation type="journal article" date="2017" name="Antonie Van Leeuwenhoek">
        <title>Rhizobium rhizosphaerae sp. nov., a novel species isolated from rice rhizosphere.</title>
        <authorList>
            <person name="Zhao J.J."/>
            <person name="Zhang J."/>
            <person name="Zhang R.J."/>
            <person name="Zhang C.W."/>
            <person name="Yin H.Q."/>
            <person name="Zhang X.X."/>
        </authorList>
    </citation>
    <scope>NUCLEOTIDE SEQUENCE [LARGE SCALE GENOMIC DNA]</scope>
    <source>
        <strain evidence="2 3">ACAM 611</strain>
    </source>
</reference>
<evidence type="ECO:0000313" key="2">
    <source>
        <dbReference type="EMBL" id="GAB54517.1"/>
    </source>
</evidence>